<evidence type="ECO:0000256" key="2">
    <source>
        <dbReference type="ARBA" id="ARBA00022448"/>
    </source>
</evidence>
<evidence type="ECO:0000313" key="13">
    <source>
        <dbReference type="Proteomes" id="UP000294466"/>
    </source>
</evidence>
<dbReference type="CDD" id="cd20070">
    <property type="entry name" value="5TM_YidC_Alb3"/>
    <property type="match status" value="1"/>
</dbReference>
<dbReference type="GO" id="GO:0015031">
    <property type="term" value="P:protein transport"/>
    <property type="evidence" value="ECO:0007669"/>
    <property type="project" value="UniProtKB-KW"/>
</dbReference>
<dbReference type="Pfam" id="PF02096">
    <property type="entry name" value="60KD_IMP"/>
    <property type="match status" value="1"/>
</dbReference>
<dbReference type="Proteomes" id="UP000294466">
    <property type="component" value="Chromosome"/>
</dbReference>
<keyword evidence="2" id="KW-0813">Transport</keyword>
<proteinExistence type="inferred from homology"/>
<dbReference type="AlphaFoldDB" id="A0A451CWV3"/>
<feature type="domain" description="Membrane insertase YidC/Oxa/ALB C-terminal" evidence="11">
    <location>
        <begin position="100"/>
        <end position="279"/>
    </location>
</feature>
<accession>A0A451CWV3</accession>
<organism evidence="12 13">
    <name type="scientific">Buchnera aphidicola</name>
    <name type="common">Cinara cf. splendens/pseudotsugae 3390</name>
    <dbReference type="NCBI Taxonomy" id="2518980"/>
    <lineage>
        <taxon>Bacteria</taxon>
        <taxon>Pseudomonadati</taxon>
        <taxon>Pseudomonadota</taxon>
        <taxon>Gammaproteobacteria</taxon>
        <taxon>Enterobacterales</taxon>
        <taxon>Erwiniaceae</taxon>
        <taxon>Buchnera</taxon>
    </lineage>
</organism>
<comment type="similarity">
    <text evidence="9">Belongs to the OXA1/ALB3/YidC family.</text>
</comment>
<evidence type="ECO:0000256" key="5">
    <source>
        <dbReference type="ARBA" id="ARBA00022927"/>
    </source>
</evidence>
<dbReference type="PRINTS" id="PR00701">
    <property type="entry name" value="60KDINNERMP"/>
</dbReference>
<dbReference type="PANTHER" id="PTHR12428:SF65">
    <property type="entry name" value="CYTOCHROME C OXIDASE ASSEMBLY PROTEIN COX18, MITOCHONDRIAL"/>
    <property type="match status" value="1"/>
</dbReference>
<comment type="subcellular location">
    <subcellularLocation>
        <location evidence="1">Cell membrane</location>
        <topology evidence="1">Multi-pass membrane protein</topology>
    </subcellularLocation>
    <subcellularLocation>
        <location evidence="9">Membrane</location>
        <topology evidence="9">Multi-pass membrane protein</topology>
    </subcellularLocation>
</comment>
<evidence type="ECO:0000256" key="6">
    <source>
        <dbReference type="ARBA" id="ARBA00022989"/>
    </source>
</evidence>
<evidence type="ECO:0000256" key="10">
    <source>
        <dbReference type="SAM" id="Phobius"/>
    </source>
</evidence>
<feature type="transmembrane region" description="Helical" evidence="10">
    <location>
        <begin position="100"/>
        <end position="119"/>
    </location>
</feature>
<gene>
    <name evidence="12" type="primary">yidC</name>
    <name evidence="12" type="ORF">BUCISPPS3390_007B</name>
</gene>
<dbReference type="InterPro" id="IPR028055">
    <property type="entry name" value="YidC/Oxa/ALB_C"/>
</dbReference>
<dbReference type="PANTHER" id="PTHR12428">
    <property type="entry name" value="OXA1"/>
    <property type="match status" value="1"/>
</dbReference>
<reference evidence="12 13" key="1">
    <citation type="submission" date="2019-02" db="EMBL/GenBank/DDBJ databases">
        <authorList>
            <person name="Manzano-Marin A."/>
            <person name="Manzano-Marin A."/>
        </authorList>
    </citation>
    <scope>NUCLEOTIDE SEQUENCE [LARGE SCALE GENOMIC DNA]</scope>
    <source>
        <strain evidence="12 13">BuCisplendens/pseudotsugae</strain>
    </source>
</reference>
<evidence type="ECO:0000256" key="3">
    <source>
        <dbReference type="ARBA" id="ARBA00022475"/>
    </source>
</evidence>
<feature type="transmembrane region" description="Helical" evidence="10">
    <location>
        <begin position="239"/>
        <end position="264"/>
    </location>
</feature>
<dbReference type="InterPro" id="IPR047196">
    <property type="entry name" value="YidC_ALB_C"/>
</dbReference>
<dbReference type="GO" id="GO:0005886">
    <property type="term" value="C:plasma membrane"/>
    <property type="evidence" value="ECO:0007669"/>
    <property type="project" value="UniProtKB-SubCell"/>
</dbReference>
<evidence type="ECO:0000313" key="12">
    <source>
        <dbReference type="EMBL" id="VFP77582.1"/>
    </source>
</evidence>
<keyword evidence="6 10" id="KW-1133">Transmembrane helix</keyword>
<dbReference type="InterPro" id="IPR001708">
    <property type="entry name" value="YidC/ALB3/OXA1/COX18"/>
</dbReference>
<evidence type="ECO:0000256" key="8">
    <source>
        <dbReference type="ARBA" id="ARBA00023186"/>
    </source>
</evidence>
<keyword evidence="8" id="KW-0143">Chaperone</keyword>
<evidence type="ECO:0000259" key="11">
    <source>
        <dbReference type="Pfam" id="PF02096"/>
    </source>
</evidence>
<keyword evidence="7 10" id="KW-0472">Membrane</keyword>
<dbReference type="EMBL" id="LR217692">
    <property type="protein sequence ID" value="VFP77582.1"/>
    <property type="molecule type" value="Genomic_DNA"/>
</dbReference>
<name>A0A451CWV3_9GAMM</name>
<keyword evidence="3" id="KW-1003">Cell membrane</keyword>
<evidence type="ECO:0000256" key="9">
    <source>
        <dbReference type="RuleBase" id="RU003945"/>
    </source>
</evidence>
<evidence type="ECO:0000256" key="7">
    <source>
        <dbReference type="ARBA" id="ARBA00023136"/>
    </source>
</evidence>
<feature type="transmembrane region" description="Helical" evidence="10">
    <location>
        <begin position="166"/>
        <end position="190"/>
    </location>
</feature>
<dbReference type="NCBIfam" id="TIGR03592">
    <property type="entry name" value="yidC_oxa1_cterm"/>
    <property type="match status" value="1"/>
</dbReference>
<feature type="transmembrane region" description="Helical" evidence="10">
    <location>
        <begin position="76"/>
        <end position="94"/>
    </location>
</feature>
<evidence type="ECO:0000256" key="1">
    <source>
        <dbReference type="ARBA" id="ARBA00004651"/>
    </source>
</evidence>
<sequence>MMQIKFLTIWISHIYNQFVIFVNKVNSSIALIRLLSKVYHVQFYYLYKLFSNEWLSTIVKNIMLFFSKNLQFITKYAKLNIISYPVFKLLVFFYGFFHNWGITIIFVTILVKIIMYPLTRLQYVSMLHMKVLQPEIQKVKHQCCNDSTVMNKKILSLYKFKKINPFFSFLSIMLQIPIFLSFYYVLVSSVELKNAPFIFWITDLSSYDPYYVLPFCVILSILLTQYHELSYNNIIKKKNFLCVTPFLCIFFLFWLPSGLILYYITSNLMTFLQQWIIRRNFFKNNKYN</sequence>
<evidence type="ECO:0000256" key="4">
    <source>
        <dbReference type="ARBA" id="ARBA00022692"/>
    </source>
</evidence>
<keyword evidence="5" id="KW-0653">Protein transport</keyword>
<protein>
    <submittedName>
        <fullName evidence="12">Membrane protein insertase YidC, partial</fullName>
    </submittedName>
</protein>
<dbReference type="GO" id="GO:0032977">
    <property type="term" value="F:membrane insertase activity"/>
    <property type="evidence" value="ECO:0007669"/>
    <property type="project" value="InterPro"/>
</dbReference>
<feature type="transmembrane region" description="Helical" evidence="10">
    <location>
        <begin position="210"/>
        <end position="227"/>
    </location>
</feature>
<dbReference type="GO" id="GO:0051205">
    <property type="term" value="P:protein insertion into membrane"/>
    <property type="evidence" value="ECO:0007669"/>
    <property type="project" value="TreeGrafter"/>
</dbReference>
<keyword evidence="4 9" id="KW-0812">Transmembrane</keyword>